<sequence>MARVAGLTQGQRLTEEQRRILDNPRVRRVAGVLADERVVGPIIALHESARTAAEAAAACSCDIGAIANSLIFRCDDRPLLILTSGAHRVDVKKVQRQLGRGHLHRADADYVLQVTGQVIGGVAPVGHPDHIETIVDTALAGYPAIWADAGHPHALFPTTYEELIRITSGTPMQVA</sequence>
<dbReference type="PANTHER" id="PTHR30411:SF1">
    <property type="entry name" value="CYTOPLASMIC PROTEIN"/>
    <property type="match status" value="1"/>
</dbReference>
<gene>
    <name evidence="2" type="ORF">BMIN_1347</name>
</gene>
<dbReference type="InterPro" id="IPR007214">
    <property type="entry name" value="YbaK/aa-tRNA-synth-assoc-dom"/>
</dbReference>
<dbReference type="PANTHER" id="PTHR30411">
    <property type="entry name" value="CYTOPLASMIC PROTEIN"/>
    <property type="match status" value="1"/>
</dbReference>
<organism evidence="2 3">
    <name type="scientific">Bifidobacterium minimum</name>
    <dbReference type="NCBI Taxonomy" id="1693"/>
    <lineage>
        <taxon>Bacteria</taxon>
        <taxon>Bacillati</taxon>
        <taxon>Actinomycetota</taxon>
        <taxon>Actinomycetes</taxon>
        <taxon>Bifidobacteriales</taxon>
        <taxon>Bifidobacteriaceae</taxon>
        <taxon>Bifidobacterium</taxon>
    </lineage>
</organism>
<evidence type="ECO:0000259" key="1">
    <source>
        <dbReference type="Pfam" id="PF04073"/>
    </source>
</evidence>
<name>A0A087BQF2_9BIFI</name>
<keyword evidence="3" id="KW-1185">Reference proteome</keyword>
<dbReference type="CDD" id="cd04333">
    <property type="entry name" value="ProX_deacylase"/>
    <property type="match status" value="1"/>
</dbReference>
<reference evidence="2 3" key="1">
    <citation type="submission" date="2014-03" db="EMBL/GenBank/DDBJ databases">
        <title>Genomics of Bifidobacteria.</title>
        <authorList>
            <person name="Ventura M."/>
            <person name="Milani C."/>
            <person name="Lugli G.A."/>
        </authorList>
    </citation>
    <scope>NUCLEOTIDE SEQUENCE [LARGE SCALE GENOMIC DNA]</scope>
    <source>
        <strain evidence="2 3">LMG 11592</strain>
    </source>
</reference>
<keyword evidence="2" id="KW-0030">Aminoacyl-tRNA synthetase</keyword>
<dbReference type="GO" id="GO:0002161">
    <property type="term" value="F:aminoacyl-tRNA deacylase activity"/>
    <property type="evidence" value="ECO:0007669"/>
    <property type="project" value="InterPro"/>
</dbReference>
<dbReference type="eggNOG" id="COG2606">
    <property type="taxonomic scope" value="Bacteria"/>
</dbReference>
<comment type="caution">
    <text evidence="2">The sequence shown here is derived from an EMBL/GenBank/DDBJ whole genome shotgun (WGS) entry which is preliminary data.</text>
</comment>
<feature type="domain" description="YbaK/aminoacyl-tRNA synthetase-associated" evidence="1">
    <location>
        <begin position="46"/>
        <end position="165"/>
    </location>
</feature>
<proteinExistence type="predicted"/>
<dbReference type="InterPro" id="IPR036754">
    <property type="entry name" value="YbaK/aa-tRNA-synt-asso_dom_sf"/>
</dbReference>
<dbReference type="Pfam" id="PF04073">
    <property type="entry name" value="tRNA_edit"/>
    <property type="match status" value="1"/>
</dbReference>
<evidence type="ECO:0000313" key="2">
    <source>
        <dbReference type="EMBL" id="KFI73252.1"/>
    </source>
</evidence>
<keyword evidence="2" id="KW-0436">Ligase</keyword>
<dbReference type="Gene3D" id="3.90.960.10">
    <property type="entry name" value="YbaK/aminoacyl-tRNA synthetase-associated domain"/>
    <property type="match status" value="1"/>
</dbReference>
<protein>
    <submittedName>
        <fullName evidence="2">YbaK/prolyl-tRNA synthetase associated protein</fullName>
    </submittedName>
</protein>
<evidence type="ECO:0000313" key="3">
    <source>
        <dbReference type="Proteomes" id="UP000029014"/>
    </source>
</evidence>
<dbReference type="RefSeq" id="WP_022861341.1">
    <property type="nucleotide sequence ID" value="NZ_JGZD01000007.1"/>
</dbReference>
<dbReference type="AlphaFoldDB" id="A0A087BQF2"/>
<dbReference type="SUPFAM" id="SSF55826">
    <property type="entry name" value="YbaK/ProRS associated domain"/>
    <property type="match status" value="1"/>
</dbReference>
<accession>A0A087BQF2</accession>
<dbReference type="GO" id="GO:0004812">
    <property type="term" value="F:aminoacyl-tRNA ligase activity"/>
    <property type="evidence" value="ECO:0007669"/>
    <property type="project" value="UniProtKB-KW"/>
</dbReference>
<dbReference type="Proteomes" id="UP000029014">
    <property type="component" value="Unassembled WGS sequence"/>
</dbReference>
<dbReference type="EMBL" id="JGZD01000007">
    <property type="protein sequence ID" value="KFI73252.1"/>
    <property type="molecule type" value="Genomic_DNA"/>
</dbReference>
<dbReference type="STRING" id="1693.BMIN_1347"/>